<evidence type="ECO:0000313" key="14">
    <source>
        <dbReference type="Proteomes" id="UP001597187"/>
    </source>
</evidence>
<dbReference type="InterPro" id="IPR028343">
    <property type="entry name" value="FBPtase"/>
</dbReference>
<dbReference type="InterPro" id="IPR000146">
    <property type="entry name" value="FBPase_class-1"/>
</dbReference>
<comment type="catalytic activity">
    <reaction evidence="1 9">
        <text>beta-D-fructose 1,6-bisphosphate + H2O = beta-D-fructose 6-phosphate + phosphate</text>
        <dbReference type="Rhea" id="RHEA:11064"/>
        <dbReference type="ChEBI" id="CHEBI:15377"/>
        <dbReference type="ChEBI" id="CHEBI:32966"/>
        <dbReference type="ChEBI" id="CHEBI:43474"/>
        <dbReference type="ChEBI" id="CHEBI:57634"/>
        <dbReference type="EC" id="3.1.3.11"/>
    </reaction>
</comment>
<feature type="binding site" evidence="9">
    <location>
        <position position="96"/>
    </location>
    <ligand>
        <name>Mg(2+)</name>
        <dbReference type="ChEBI" id="CHEBI:18420"/>
        <label>1</label>
    </ligand>
</feature>
<feature type="binding site" evidence="9">
    <location>
        <position position="234"/>
    </location>
    <ligand>
        <name>substrate</name>
    </ligand>
</feature>
<dbReference type="AlphaFoldDB" id="A0ABD6ARH4"/>
<dbReference type="Proteomes" id="UP001597187">
    <property type="component" value="Unassembled WGS sequence"/>
</dbReference>
<comment type="subunit">
    <text evidence="9">Homotetramer.</text>
</comment>
<comment type="similarity">
    <text evidence="3 9 10">Belongs to the FBPase class 1 family.</text>
</comment>
<dbReference type="InterPro" id="IPR044015">
    <property type="entry name" value="FBPase_C_dom"/>
</dbReference>
<evidence type="ECO:0000256" key="3">
    <source>
        <dbReference type="ARBA" id="ARBA00010941"/>
    </source>
</evidence>
<evidence type="ECO:0000259" key="11">
    <source>
        <dbReference type="Pfam" id="PF00316"/>
    </source>
</evidence>
<evidence type="ECO:0000256" key="2">
    <source>
        <dbReference type="ARBA" id="ARBA00005215"/>
    </source>
</evidence>
<dbReference type="SUPFAM" id="SSF56655">
    <property type="entry name" value="Carbohydrate phosphatase"/>
    <property type="match status" value="1"/>
</dbReference>
<evidence type="ECO:0000256" key="10">
    <source>
        <dbReference type="RuleBase" id="RU000508"/>
    </source>
</evidence>
<dbReference type="Gene3D" id="3.40.190.80">
    <property type="match status" value="1"/>
</dbReference>
<evidence type="ECO:0000256" key="8">
    <source>
        <dbReference type="ARBA" id="ARBA00023277"/>
    </source>
</evidence>
<dbReference type="PANTHER" id="PTHR11556">
    <property type="entry name" value="FRUCTOSE-1,6-BISPHOSPHATASE-RELATED"/>
    <property type="match status" value="1"/>
</dbReference>
<feature type="binding site" evidence="9">
    <location>
        <begin position="99"/>
        <end position="102"/>
    </location>
    <ligand>
        <name>substrate</name>
    </ligand>
</feature>
<evidence type="ECO:0000256" key="5">
    <source>
        <dbReference type="ARBA" id="ARBA00022723"/>
    </source>
</evidence>
<keyword evidence="6 9" id="KW-0378">Hydrolase</keyword>
<comment type="cofactor">
    <cofactor evidence="9">
        <name>Mg(2+)</name>
        <dbReference type="ChEBI" id="CHEBI:18420"/>
    </cofactor>
    <text evidence="9">Binds 2 magnesium ions per subunit.</text>
</comment>
<name>A0ABD6ARH4_9EURY</name>
<evidence type="ECO:0000256" key="1">
    <source>
        <dbReference type="ARBA" id="ARBA00001273"/>
    </source>
</evidence>
<dbReference type="GO" id="GO:0005737">
    <property type="term" value="C:cytoplasm"/>
    <property type="evidence" value="ECO:0007669"/>
    <property type="project" value="UniProtKB-SubCell"/>
</dbReference>
<dbReference type="PRINTS" id="PR00115">
    <property type="entry name" value="F16BPHPHTASE"/>
</dbReference>
<feature type="binding site" evidence="9">
    <location>
        <position position="98"/>
    </location>
    <ligand>
        <name>Mg(2+)</name>
        <dbReference type="ChEBI" id="CHEBI:18420"/>
        <label>1</label>
    </ligand>
</feature>
<feature type="binding site" evidence="9">
    <location>
        <position position="96"/>
    </location>
    <ligand>
        <name>Mg(2+)</name>
        <dbReference type="ChEBI" id="CHEBI:18420"/>
        <label>2</label>
    </ligand>
</feature>
<dbReference type="GO" id="GO:0000287">
    <property type="term" value="F:magnesium ion binding"/>
    <property type="evidence" value="ECO:0007669"/>
    <property type="project" value="UniProtKB-UniRule"/>
</dbReference>
<evidence type="ECO:0000259" key="12">
    <source>
        <dbReference type="Pfam" id="PF18913"/>
    </source>
</evidence>
<dbReference type="Pfam" id="PF00316">
    <property type="entry name" value="FBPase"/>
    <property type="match status" value="1"/>
</dbReference>
<feature type="binding site" evidence="9">
    <location>
        <position position="99"/>
    </location>
    <ligand>
        <name>Mg(2+)</name>
        <dbReference type="ChEBI" id="CHEBI:18420"/>
        <label>2</label>
    </ligand>
</feature>
<dbReference type="Pfam" id="PF18913">
    <property type="entry name" value="FBPase_C"/>
    <property type="match status" value="1"/>
</dbReference>
<evidence type="ECO:0000256" key="6">
    <source>
        <dbReference type="ARBA" id="ARBA00022801"/>
    </source>
</evidence>
<protein>
    <recommendedName>
        <fullName evidence="9">Fructose-1,6-bisphosphatase class 1</fullName>
        <shortName evidence="9">FBPase class 1</shortName>
        <ecNumber evidence="9">3.1.3.11</ecNumber>
    </recommendedName>
    <alternativeName>
        <fullName evidence="9">D-fructose-1,6-bisphosphate 1-phosphohydrolase class 1</fullName>
    </alternativeName>
</protein>
<evidence type="ECO:0000256" key="9">
    <source>
        <dbReference type="HAMAP-Rule" id="MF_01855"/>
    </source>
</evidence>
<dbReference type="EC" id="3.1.3.11" evidence="9"/>
<comment type="pathway">
    <text evidence="2">Carbohydrate biosynthesis; Calvin cycle.</text>
</comment>
<dbReference type="NCBIfam" id="NF006786">
    <property type="entry name" value="PRK09293.3-3"/>
    <property type="match status" value="1"/>
</dbReference>
<evidence type="ECO:0000256" key="7">
    <source>
        <dbReference type="ARBA" id="ARBA00022842"/>
    </source>
</evidence>
<evidence type="ECO:0000256" key="4">
    <source>
        <dbReference type="ARBA" id="ARBA00022490"/>
    </source>
</evidence>
<comment type="subcellular location">
    <subcellularLocation>
        <location evidence="9">Cytoplasm</location>
    </subcellularLocation>
</comment>
<feature type="binding site" evidence="9">
    <location>
        <position position="240"/>
    </location>
    <ligand>
        <name>Mg(2+)</name>
        <dbReference type="ChEBI" id="CHEBI:18420"/>
        <label>2</label>
    </ligand>
</feature>
<dbReference type="RefSeq" id="WP_250872113.1">
    <property type="nucleotide sequence ID" value="NZ_JALXFV010000002.1"/>
</dbReference>
<keyword evidence="4 9" id="KW-0963">Cytoplasm</keyword>
<dbReference type="InterPro" id="IPR020548">
    <property type="entry name" value="Fructose_bisphosphatase_AS"/>
</dbReference>
<comment type="caution">
    <text evidence="13">The sequence shown here is derived from an EMBL/GenBank/DDBJ whole genome shotgun (WGS) entry which is preliminary data.</text>
</comment>
<comment type="caution">
    <text evidence="9">Lacks conserved residue(s) required for the propagation of feature annotation.</text>
</comment>
<gene>
    <name evidence="9" type="primary">fbp</name>
    <name evidence="13" type="ORF">ACFSBT_02380</name>
</gene>
<proteinExistence type="inferred from homology"/>
<dbReference type="GO" id="GO:0042132">
    <property type="term" value="F:fructose 1,6-bisphosphate 1-phosphatase activity"/>
    <property type="evidence" value="ECO:0007669"/>
    <property type="project" value="UniProtKB-UniRule"/>
</dbReference>
<dbReference type="PANTHER" id="PTHR11556:SF35">
    <property type="entry name" value="SEDOHEPTULOSE-1,7-BISPHOSPHATASE, CHLOROPLASTIC"/>
    <property type="match status" value="1"/>
</dbReference>
<dbReference type="PROSITE" id="PS00124">
    <property type="entry name" value="FBPASE"/>
    <property type="match status" value="1"/>
</dbReference>
<keyword evidence="7 9" id="KW-0460">Magnesium</keyword>
<keyword evidence="5 9" id="KW-0479">Metal-binding</keyword>
<dbReference type="GO" id="GO:0006094">
    <property type="term" value="P:gluconeogenesis"/>
    <property type="evidence" value="ECO:0007669"/>
    <property type="project" value="UniProtKB-UniRule"/>
</dbReference>
<keyword evidence="14" id="KW-1185">Reference proteome</keyword>
<dbReference type="InterPro" id="IPR033391">
    <property type="entry name" value="FBPase_N"/>
</dbReference>
<organism evidence="13 14">
    <name type="scientific">Halomarina rubra</name>
    <dbReference type="NCBI Taxonomy" id="2071873"/>
    <lineage>
        <taxon>Archaea</taxon>
        <taxon>Methanobacteriati</taxon>
        <taxon>Methanobacteriota</taxon>
        <taxon>Stenosarchaea group</taxon>
        <taxon>Halobacteria</taxon>
        <taxon>Halobacteriales</taxon>
        <taxon>Natronomonadaceae</taxon>
        <taxon>Halomarina</taxon>
    </lineage>
</organism>
<keyword evidence="8 9" id="KW-0119">Carbohydrate metabolism</keyword>
<dbReference type="Gene3D" id="3.30.540.10">
    <property type="entry name" value="Fructose-1,6-Bisphosphatase, subunit A, domain 1"/>
    <property type="match status" value="1"/>
</dbReference>
<dbReference type="PIRSF" id="PIRSF500210">
    <property type="entry name" value="FBPtase"/>
    <property type="match status" value="1"/>
</dbReference>
<dbReference type="HAMAP" id="MF_01855">
    <property type="entry name" value="FBPase_class1"/>
    <property type="match status" value="1"/>
</dbReference>
<evidence type="ECO:0000313" key="13">
    <source>
        <dbReference type="EMBL" id="MFD1512125.1"/>
    </source>
</evidence>
<feature type="domain" description="Fructose-1-6-bisphosphatase class 1 C-terminal" evidence="12">
    <location>
        <begin position="169"/>
        <end position="290"/>
    </location>
</feature>
<accession>A0ABD6ARH4</accession>
<sequence>MSADHATTDHPVVDAVFETVASTAPEVRESLVGRRSYEEGENPSGEQQLEADIFADQLFEEALLALEGVGSYASEERDDVVEADEQSDEDYHLALDPLDGSSNVKSNNAMGTIVAVFDEPLPAGGDALVAAGYVLYGPLTTMVVACDEQVSEYTVVDGERTVNEDELTLPEEPTVYGFGGRVPEWTDDFAGYVGLVEDELKLRYGGAMIGDVNQVLTYGGVFGYPGLRHRSEGKLRLLFEGIPIAAIVEAAGGRSSDGDGSLLKKTPEALHERTPVFVGNDEFVERLELALE</sequence>
<feature type="domain" description="Fructose-1-6-bisphosphatase class I N-terminal" evidence="11">
    <location>
        <begin position="41"/>
        <end position="155"/>
    </location>
</feature>
<reference evidence="13 14" key="1">
    <citation type="journal article" date="2019" name="Int. J. Syst. Evol. Microbiol.">
        <title>The Global Catalogue of Microorganisms (GCM) 10K type strain sequencing project: providing services to taxonomists for standard genome sequencing and annotation.</title>
        <authorList>
            <consortium name="The Broad Institute Genomics Platform"/>
            <consortium name="The Broad Institute Genome Sequencing Center for Infectious Disease"/>
            <person name="Wu L."/>
            <person name="Ma J."/>
        </authorList>
    </citation>
    <scope>NUCLEOTIDE SEQUENCE [LARGE SCALE GENOMIC DNA]</scope>
    <source>
        <strain evidence="13 14">CGMCC 1.12563</strain>
    </source>
</reference>
<feature type="binding site" evidence="9">
    <location>
        <position position="204"/>
    </location>
    <ligand>
        <name>substrate</name>
    </ligand>
</feature>
<feature type="binding site" evidence="9">
    <location>
        <position position="75"/>
    </location>
    <ligand>
        <name>Mg(2+)</name>
        <dbReference type="ChEBI" id="CHEBI:18420"/>
        <label>1</label>
    </ligand>
</feature>
<dbReference type="EMBL" id="JBHUDC010000002">
    <property type="protein sequence ID" value="MFD1512125.1"/>
    <property type="molecule type" value="Genomic_DNA"/>
</dbReference>
<dbReference type="PIRSF" id="PIRSF000904">
    <property type="entry name" value="FBPtase_SBPase"/>
    <property type="match status" value="1"/>
</dbReference>